<evidence type="ECO:0000313" key="5">
    <source>
        <dbReference type="EMBL" id="EDX71844.1"/>
    </source>
</evidence>
<dbReference type="STRING" id="118168.MC7420_6930"/>
<sequence>MNQQILAIEDLTVSFDGFKALNTLNFSMDTGELRVIIGPNGAGKTTFLDVITGKVQPTRGRVLFKGRNLRRKSEDVIVRMGIGRKFQTPRVYLNLTVRENLDLACNRRKNVFSTLFGRPAASERRTVLGLLETIGLVPKADLQADLLSHGEKQRLEIGMLVAQSPDLLLVDEPVAGLTDEETENIADLLINLAESHSIIVIEHDMEFVRLIARKVTVLHEGSVLCEGSIDEVHNDPRVVEVYLGRESSISAHQMKLLRIVTAMAWSDGDLAPEEAELIIARLSQLFSTDSEEQKKLQTELRDYLAANVDIDELVAQIENPEERELILKLGYEVINVSARTPNEPTINQQEAAAYKELIKLLDLPEVVVNRLETDTAESL</sequence>
<dbReference type="PROSITE" id="PS50893">
    <property type="entry name" value="ABC_TRANSPORTER_2"/>
    <property type="match status" value="1"/>
</dbReference>
<evidence type="ECO:0000256" key="1">
    <source>
        <dbReference type="ARBA" id="ARBA00022448"/>
    </source>
</evidence>
<dbReference type="InterPro" id="IPR027417">
    <property type="entry name" value="P-loop_NTPase"/>
</dbReference>
<keyword evidence="6" id="KW-1185">Reference proteome</keyword>
<keyword evidence="1" id="KW-0813">Transport</keyword>
<evidence type="ECO:0000256" key="3">
    <source>
        <dbReference type="ARBA" id="ARBA00022840"/>
    </source>
</evidence>
<dbReference type="eggNOG" id="COG4674">
    <property type="taxonomic scope" value="Bacteria"/>
</dbReference>
<evidence type="ECO:0000259" key="4">
    <source>
        <dbReference type="PROSITE" id="PS50893"/>
    </source>
</evidence>
<dbReference type="PANTHER" id="PTHR45772">
    <property type="entry name" value="CONSERVED COMPONENT OF ABC TRANSPORTER FOR NATURAL AMINO ACIDS-RELATED"/>
    <property type="match status" value="1"/>
</dbReference>
<protein>
    <submittedName>
        <fullName evidence="5">ABC transporter, ATP-binding protein</fullName>
    </submittedName>
</protein>
<dbReference type="RefSeq" id="WP_006105301.1">
    <property type="nucleotide sequence ID" value="NZ_DS989869.1"/>
</dbReference>
<dbReference type="EMBL" id="DS989869">
    <property type="protein sequence ID" value="EDX71844.1"/>
    <property type="molecule type" value="Genomic_DNA"/>
</dbReference>
<dbReference type="InterPro" id="IPR017871">
    <property type="entry name" value="ABC_transporter-like_CS"/>
</dbReference>
<evidence type="ECO:0000313" key="6">
    <source>
        <dbReference type="Proteomes" id="UP000003835"/>
    </source>
</evidence>
<dbReference type="Pfam" id="PF00005">
    <property type="entry name" value="ABC_tran"/>
    <property type="match status" value="1"/>
</dbReference>
<evidence type="ECO:0000256" key="2">
    <source>
        <dbReference type="ARBA" id="ARBA00022741"/>
    </source>
</evidence>
<dbReference type="GO" id="GO:0005524">
    <property type="term" value="F:ATP binding"/>
    <property type="evidence" value="ECO:0007669"/>
    <property type="project" value="UniProtKB-KW"/>
</dbReference>
<organism evidence="5 6">
    <name type="scientific">Coleofasciculus chthonoplastes PCC 7420</name>
    <dbReference type="NCBI Taxonomy" id="118168"/>
    <lineage>
        <taxon>Bacteria</taxon>
        <taxon>Bacillati</taxon>
        <taxon>Cyanobacteriota</taxon>
        <taxon>Cyanophyceae</taxon>
        <taxon>Coleofasciculales</taxon>
        <taxon>Coleofasciculaceae</taxon>
        <taxon>Coleofasciculus</taxon>
    </lineage>
</organism>
<dbReference type="InterPro" id="IPR051120">
    <property type="entry name" value="ABC_AA/LPS_Transport"/>
</dbReference>
<dbReference type="PANTHER" id="PTHR45772:SF8">
    <property type="entry name" value="HIGH-AFFINITY BRANCHED-CHAIN AMINO ACID TRANSPORT ATP-BINDING PROTEIN"/>
    <property type="match status" value="1"/>
</dbReference>
<dbReference type="HOGENOM" id="CLU_000604_25_0_3"/>
<dbReference type="CDD" id="cd03219">
    <property type="entry name" value="ABC_Mj1267_LivG_branched"/>
    <property type="match status" value="1"/>
</dbReference>
<dbReference type="GO" id="GO:0005886">
    <property type="term" value="C:plasma membrane"/>
    <property type="evidence" value="ECO:0007669"/>
    <property type="project" value="TreeGrafter"/>
</dbReference>
<reference evidence="5 6" key="1">
    <citation type="submission" date="2008-07" db="EMBL/GenBank/DDBJ databases">
        <authorList>
            <person name="Tandeau de Marsac N."/>
            <person name="Ferriera S."/>
            <person name="Johnson J."/>
            <person name="Kravitz S."/>
            <person name="Beeson K."/>
            <person name="Sutton G."/>
            <person name="Rogers Y.-H."/>
            <person name="Friedman R."/>
            <person name="Frazier M."/>
            <person name="Venter J.C."/>
        </authorList>
    </citation>
    <scope>NUCLEOTIDE SEQUENCE [LARGE SCALE GENOMIC DNA]</scope>
    <source>
        <strain evidence="5 6">PCC 7420</strain>
    </source>
</reference>
<dbReference type="FunFam" id="3.40.50.300:FF:000421">
    <property type="entry name" value="Branched-chain amino acid ABC transporter ATP-binding protein"/>
    <property type="match status" value="1"/>
</dbReference>
<dbReference type="SMART" id="SM00382">
    <property type="entry name" value="AAA"/>
    <property type="match status" value="1"/>
</dbReference>
<dbReference type="AlphaFoldDB" id="B4W1X2"/>
<dbReference type="PROSITE" id="PS00211">
    <property type="entry name" value="ABC_TRANSPORTER_1"/>
    <property type="match status" value="1"/>
</dbReference>
<dbReference type="InterPro" id="IPR003439">
    <property type="entry name" value="ABC_transporter-like_ATP-bd"/>
</dbReference>
<dbReference type="OrthoDB" id="538665at2"/>
<dbReference type="InterPro" id="IPR003593">
    <property type="entry name" value="AAA+_ATPase"/>
</dbReference>
<dbReference type="InterPro" id="IPR017781">
    <property type="entry name" value="ABC_transptr_urea_ATP-bd_UrtD"/>
</dbReference>
<accession>B4W1X2</accession>
<dbReference type="SUPFAM" id="SSF158682">
    <property type="entry name" value="TerB-like"/>
    <property type="match status" value="1"/>
</dbReference>
<dbReference type="CDD" id="cd07177">
    <property type="entry name" value="terB_like"/>
    <property type="match status" value="1"/>
</dbReference>
<dbReference type="Proteomes" id="UP000003835">
    <property type="component" value="Unassembled WGS sequence"/>
</dbReference>
<dbReference type="NCBIfam" id="TIGR03411">
    <property type="entry name" value="urea_trans_UrtD"/>
    <property type="match status" value="1"/>
</dbReference>
<dbReference type="Gene3D" id="3.40.50.300">
    <property type="entry name" value="P-loop containing nucleotide triphosphate hydrolases"/>
    <property type="match status" value="1"/>
</dbReference>
<proteinExistence type="predicted"/>
<name>B4W1X2_9CYAN</name>
<feature type="domain" description="ABC transporter" evidence="4">
    <location>
        <begin position="6"/>
        <end position="245"/>
    </location>
</feature>
<dbReference type="Gene3D" id="1.10.3680.10">
    <property type="entry name" value="TerB-like"/>
    <property type="match status" value="1"/>
</dbReference>
<keyword evidence="2" id="KW-0547">Nucleotide-binding</keyword>
<dbReference type="GO" id="GO:0016887">
    <property type="term" value="F:ATP hydrolysis activity"/>
    <property type="evidence" value="ECO:0007669"/>
    <property type="project" value="InterPro"/>
</dbReference>
<dbReference type="SUPFAM" id="SSF52540">
    <property type="entry name" value="P-loop containing nucleoside triphosphate hydrolases"/>
    <property type="match status" value="1"/>
</dbReference>
<keyword evidence="3 5" id="KW-0067">ATP-binding</keyword>
<gene>
    <name evidence="5" type="ORF">MC7420_6930</name>
</gene>
<dbReference type="InterPro" id="IPR029024">
    <property type="entry name" value="TerB-like"/>
</dbReference>